<dbReference type="PANTHER" id="PTHR24960">
    <property type="entry name" value="PHOTOSYSTEM I IRON-SULFUR CENTER-RELATED"/>
    <property type="match status" value="1"/>
</dbReference>
<dbReference type="GO" id="GO:0051539">
    <property type="term" value="F:4 iron, 4 sulfur cluster binding"/>
    <property type="evidence" value="ECO:0007669"/>
    <property type="project" value="UniProtKB-KW"/>
</dbReference>
<keyword evidence="8" id="KW-1185">Reference proteome</keyword>
<dbReference type="PROSITE" id="PS00198">
    <property type="entry name" value="4FE4S_FER_1"/>
    <property type="match status" value="1"/>
</dbReference>
<protein>
    <submittedName>
        <fullName evidence="7">NAD-dependent dihydropyrimidine dehydrogenase PreA subunit</fullName>
    </submittedName>
</protein>
<evidence type="ECO:0000313" key="8">
    <source>
        <dbReference type="Proteomes" id="UP000560658"/>
    </source>
</evidence>
<accession>A0A840D3W9</accession>
<feature type="domain" description="4Fe-4S ferredoxin-type" evidence="6">
    <location>
        <begin position="64"/>
        <end position="92"/>
    </location>
</feature>
<dbReference type="Pfam" id="PF13237">
    <property type="entry name" value="Fer4_10"/>
    <property type="match status" value="1"/>
</dbReference>
<keyword evidence="4" id="KW-0411">Iron-sulfur</keyword>
<evidence type="ECO:0000256" key="1">
    <source>
        <dbReference type="ARBA" id="ARBA00022485"/>
    </source>
</evidence>
<dbReference type="RefSeq" id="WP_081741525.1">
    <property type="nucleotide sequence ID" value="NZ_JACIER010000028.1"/>
</dbReference>
<dbReference type="PANTHER" id="PTHR24960:SF83">
    <property type="entry name" value="4FE-4S FERREDOXIN-TYPE DOMAIN-CONTAINING PROTEIN"/>
    <property type="match status" value="1"/>
</dbReference>
<name>A0A840D3W9_9BACE</name>
<evidence type="ECO:0000256" key="2">
    <source>
        <dbReference type="ARBA" id="ARBA00022723"/>
    </source>
</evidence>
<dbReference type="InterPro" id="IPR017900">
    <property type="entry name" value="4Fe4S_Fe_S_CS"/>
</dbReference>
<dbReference type="SUPFAM" id="SSF54862">
    <property type="entry name" value="4Fe-4S ferredoxins"/>
    <property type="match status" value="1"/>
</dbReference>
<dbReference type="PROSITE" id="PS51379">
    <property type="entry name" value="4FE4S_FER_2"/>
    <property type="match status" value="2"/>
</dbReference>
<dbReference type="InterPro" id="IPR050157">
    <property type="entry name" value="PSI_iron-sulfur_center"/>
</dbReference>
<organism evidence="7 8">
    <name type="scientific">Bacteroides reticulotermitis</name>
    <dbReference type="NCBI Taxonomy" id="1133319"/>
    <lineage>
        <taxon>Bacteria</taxon>
        <taxon>Pseudomonadati</taxon>
        <taxon>Bacteroidota</taxon>
        <taxon>Bacteroidia</taxon>
        <taxon>Bacteroidales</taxon>
        <taxon>Bacteroidaceae</taxon>
        <taxon>Bacteroides</taxon>
    </lineage>
</organism>
<keyword evidence="3" id="KW-0408">Iron</keyword>
<dbReference type="AlphaFoldDB" id="A0A840D3W9"/>
<reference evidence="7" key="1">
    <citation type="submission" date="2020-08" db="EMBL/GenBank/DDBJ databases">
        <title>Genomic Encyclopedia of Type Strains, Phase IV (KMG-IV): sequencing the most valuable type-strain genomes for metagenomic binning, comparative biology and taxonomic classification.</title>
        <authorList>
            <person name="Goeker M."/>
        </authorList>
    </citation>
    <scope>NUCLEOTIDE SEQUENCE [LARGE SCALE GENOMIC DNA]</scope>
    <source>
        <strain evidence="7">DSM 105720</strain>
    </source>
</reference>
<proteinExistence type="predicted"/>
<dbReference type="GO" id="GO:0046872">
    <property type="term" value="F:metal ion binding"/>
    <property type="evidence" value="ECO:0007669"/>
    <property type="project" value="UniProtKB-KW"/>
</dbReference>
<keyword evidence="2" id="KW-0479">Metal-binding</keyword>
<sequence length="94" mass="10141">MKTKMKFLKSIIFAVIISATSIAILDSCEVLDDVLYAVNEPKCTGCKKCLSVCPQDAISIVNGKAVINKEECIGCGRCLSACYEKAIYAIPDSE</sequence>
<evidence type="ECO:0000256" key="5">
    <source>
        <dbReference type="SAM" id="SignalP"/>
    </source>
</evidence>
<dbReference type="Gene3D" id="3.30.70.20">
    <property type="match status" value="2"/>
</dbReference>
<evidence type="ECO:0000259" key="6">
    <source>
        <dbReference type="PROSITE" id="PS51379"/>
    </source>
</evidence>
<evidence type="ECO:0000256" key="3">
    <source>
        <dbReference type="ARBA" id="ARBA00023004"/>
    </source>
</evidence>
<comment type="caution">
    <text evidence="7">The sequence shown here is derived from an EMBL/GenBank/DDBJ whole genome shotgun (WGS) entry which is preliminary data.</text>
</comment>
<dbReference type="Proteomes" id="UP000560658">
    <property type="component" value="Unassembled WGS sequence"/>
</dbReference>
<feature type="signal peptide" evidence="5">
    <location>
        <begin position="1"/>
        <end position="25"/>
    </location>
</feature>
<evidence type="ECO:0000256" key="4">
    <source>
        <dbReference type="ARBA" id="ARBA00023014"/>
    </source>
</evidence>
<evidence type="ECO:0000313" key="7">
    <source>
        <dbReference type="EMBL" id="MBB4046316.1"/>
    </source>
</evidence>
<feature type="chain" id="PRO_5033054190" evidence="5">
    <location>
        <begin position="26"/>
        <end position="94"/>
    </location>
</feature>
<keyword evidence="5" id="KW-0732">Signal</keyword>
<keyword evidence="1" id="KW-0004">4Fe-4S</keyword>
<gene>
    <name evidence="7" type="ORF">GGR06_004150</name>
</gene>
<feature type="domain" description="4Fe-4S ferredoxin-type" evidence="6">
    <location>
        <begin position="34"/>
        <end position="63"/>
    </location>
</feature>
<dbReference type="EMBL" id="JACIER010000028">
    <property type="protein sequence ID" value="MBB4046316.1"/>
    <property type="molecule type" value="Genomic_DNA"/>
</dbReference>
<dbReference type="InterPro" id="IPR017896">
    <property type="entry name" value="4Fe4S_Fe-S-bd"/>
</dbReference>